<dbReference type="Gene3D" id="3.40.50.1820">
    <property type="entry name" value="alpha/beta hydrolase"/>
    <property type="match status" value="1"/>
</dbReference>
<dbReference type="OrthoDB" id="406505at2759"/>
<name>A0A3E2HNH1_SCYLI</name>
<dbReference type="PANTHER" id="PTHR37017">
    <property type="entry name" value="AB HYDROLASE-1 DOMAIN-CONTAINING PROTEIN-RELATED"/>
    <property type="match status" value="1"/>
</dbReference>
<dbReference type="CDD" id="cd22191">
    <property type="entry name" value="DPBB_RlpA_EXP_N-like"/>
    <property type="match status" value="1"/>
</dbReference>
<dbReference type="SUPFAM" id="SSF53474">
    <property type="entry name" value="alpha/beta-Hydrolases"/>
    <property type="match status" value="1"/>
</dbReference>
<dbReference type="InterPro" id="IPR036908">
    <property type="entry name" value="RlpA-like_sf"/>
</dbReference>
<dbReference type="SUPFAM" id="SSF50685">
    <property type="entry name" value="Barwin-like endoglucanases"/>
    <property type="match status" value="1"/>
</dbReference>
<dbReference type="Proteomes" id="UP000258309">
    <property type="component" value="Unassembled WGS sequence"/>
</dbReference>
<accession>A0A3E2HNH1</accession>
<dbReference type="InterPro" id="IPR029058">
    <property type="entry name" value="AB_hydrolase_fold"/>
</dbReference>
<keyword evidence="2" id="KW-1185">Reference proteome</keyword>
<sequence length="294" mass="31386">MLVPSLIPFSPFEFAHVSALIIQANIYNLFIMAKKPTLILVPGAWHNISKWGKIVPLLRVQGYKCIPVAVPSASPNSSATCLDDITNVRRAIVAETIEGRNVVVVVHYYDSHVGNSAVRGLTRPKKDDPLSTHDSSGHVIGIVMIVSGFTMTGIGVLEVISGLTTSLLTSDMENGTTERRIATVNLNPTSSYGSCGVISPDSSLTVAISNTWMKSESPSPYCGQKIKVTNTSLATDVSISGEGNTVIVTVEDTCMGCDETHLDLSVTAWNTITNNSLYSSVGISWAFCSVDSDC</sequence>
<dbReference type="EMBL" id="NCSJ02000015">
    <property type="protein sequence ID" value="RFU34888.1"/>
    <property type="molecule type" value="Genomic_DNA"/>
</dbReference>
<organism evidence="1 2">
    <name type="scientific">Scytalidium lignicola</name>
    <name type="common">Hyphomycete</name>
    <dbReference type="NCBI Taxonomy" id="5539"/>
    <lineage>
        <taxon>Eukaryota</taxon>
        <taxon>Fungi</taxon>
        <taxon>Dikarya</taxon>
        <taxon>Ascomycota</taxon>
        <taxon>Pezizomycotina</taxon>
        <taxon>Leotiomycetes</taxon>
        <taxon>Leotiomycetes incertae sedis</taxon>
        <taxon>Scytalidium</taxon>
    </lineage>
</organism>
<feature type="non-terminal residue" evidence="1">
    <location>
        <position position="294"/>
    </location>
</feature>
<feature type="non-terminal residue" evidence="1">
    <location>
        <position position="1"/>
    </location>
</feature>
<evidence type="ECO:0000313" key="1">
    <source>
        <dbReference type="EMBL" id="RFU34888.1"/>
    </source>
</evidence>
<gene>
    <name evidence="1" type="ORF">B7463_g1460</name>
</gene>
<dbReference type="STRING" id="5539.A0A3E2HNH1"/>
<proteinExistence type="predicted"/>
<comment type="caution">
    <text evidence="1">The sequence shown here is derived from an EMBL/GenBank/DDBJ whole genome shotgun (WGS) entry which is preliminary data.</text>
</comment>
<evidence type="ECO:0000313" key="2">
    <source>
        <dbReference type="Proteomes" id="UP000258309"/>
    </source>
</evidence>
<dbReference type="PANTHER" id="PTHR37017:SF3">
    <property type="entry name" value="AB HYDROLASE-1 DOMAIN-CONTAINING PROTEIN"/>
    <property type="match status" value="1"/>
</dbReference>
<dbReference type="Gene3D" id="2.40.40.10">
    <property type="entry name" value="RlpA-like domain"/>
    <property type="match status" value="1"/>
</dbReference>
<protein>
    <submittedName>
        <fullName evidence="1">Uncharacterized protein</fullName>
    </submittedName>
</protein>
<dbReference type="AlphaFoldDB" id="A0A3E2HNH1"/>
<dbReference type="InterPro" id="IPR052897">
    <property type="entry name" value="Sec-Metab_Biosynth_Hydrolase"/>
</dbReference>
<reference evidence="1 2" key="1">
    <citation type="submission" date="2018-05" db="EMBL/GenBank/DDBJ databases">
        <title>Draft genome sequence of Scytalidium lignicola DSM 105466, a ubiquitous saprotrophic fungus.</title>
        <authorList>
            <person name="Buettner E."/>
            <person name="Gebauer A.M."/>
            <person name="Hofrichter M."/>
            <person name="Liers C."/>
            <person name="Kellner H."/>
        </authorList>
    </citation>
    <scope>NUCLEOTIDE SEQUENCE [LARGE SCALE GENOMIC DNA]</scope>
    <source>
        <strain evidence="1 2">DSM 105466</strain>
    </source>
</reference>